<sequence>MAIAKVIREEHAGRVHEFRDSDEDDFRFSLDLSEEGVSTKEIDSRGWTVFPLFNRDLLIKDEVKSMDNDIHASDSITGSLWKLFIDEPEESSSCSSSEAYESEGDYMVNQRIMRFMLLELSACGGLRRKVDHHLL</sequence>
<dbReference type="Proteomes" id="UP001177003">
    <property type="component" value="Chromosome 0"/>
</dbReference>
<name>A0AA35UMX1_LACSI</name>
<accession>A0AA35UMX1</accession>
<organism evidence="1 2">
    <name type="scientific">Lactuca saligna</name>
    <name type="common">Willowleaf lettuce</name>
    <dbReference type="NCBI Taxonomy" id="75948"/>
    <lineage>
        <taxon>Eukaryota</taxon>
        <taxon>Viridiplantae</taxon>
        <taxon>Streptophyta</taxon>
        <taxon>Embryophyta</taxon>
        <taxon>Tracheophyta</taxon>
        <taxon>Spermatophyta</taxon>
        <taxon>Magnoliopsida</taxon>
        <taxon>eudicotyledons</taxon>
        <taxon>Gunneridae</taxon>
        <taxon>Pentapetalae</taxon>
        <taxon>asterids</taxon>
        <taxon>campanulids</taxon>
        <taxon>Asterales</taxon>
        <taxon>Asteraceae</taxon>
        <taxon>Cichorioideae</taxon>
        <taxon>Cichorieae</taxon>
        <taxon>Lactucinae</taxon>
        <taxon>Lactuca</taxon>
    </lineage>
</organism>
<protein>
    <submittedName>
        <fullName evidence="1">Uncharacterized protein</fullName>
    </submittedName>
</protein>
<dbReference type="EMBL" id="OX465086">
    <property type="protein sequence ID" value="CAI9260299.1"/>
    <property type="molecule type" value="Genomic_DNA"/>
</dbReference>
<dbReference type="AlphaFoldDB" id="A0AA35UMX1"/>
<keyword evidence="2" id="KW-1185">Reference proteome</keyword>
<proteinExistence type="predicted"/>
<evidence type="ECO:0000313" key="1">
    <source>
        <dbReference type="EMBL" id="CAI9260299.1"/>
    </source>
</evidence>
<reference evidence="1" key="1">
    <citation type="submission" date="2023-04" db="EMBL/GenBank/DDBJ databases">
        <authorList>
            <person name="Vijverberg K."/>
            <person name="Xiong W."/>
            <person name="Schranz E."/>
        </authorList>
    </citation>
    <scope>NUCLEOTIDE SEQUENCE</scope>
</reference>
<gene>
    <name evidence="1" type="ORF">LSALG_LOCUS1138</name>
</gene>
<evidence type="ECO:0000313" key="2">
    <source>
        <dbReference type="Proteomes" id="UP001177003"/>
    </source>
</evidence>